<organism evidence="10 11">
    <name type="scientific">Quercus suber</name>
    <name type="common">Cork oak</name>
    <dbReference type="NCBI Taxonomy" id="58331"/>
    <lineage>
        <taxon>Eukaryota</taxon>
        <taxon>Viridiplantae</taxon>
        <taxon>Streptophyta</taxon>
        <taxon>Embryophyta</taxon>
        <taxon>Tracheophyta</taxon>
        <taxon>Spermatophyta</taxon>
        <taxon>Magnoliopsida</taxon>
        <taxon>eudicotyledons</taxon>
        <taxon>Gunneridae</taxon>
        <taxon>Pentapetalae</taxon>
        <taxon>rosids</taxon>
        <taxon>fabids</taxon>
        <taxon>Fagales</taxon>
        <taxon>Fagaceae</taxon>
        <taxon>Quercus</taxon>
    </lineage>
</organism>
<evidence type="ECO:0000313" key="10">
    <source>
        <dbReference type="EMBL" id="KAK7858907.1"/>
    </source>
</evidence>
<evidence type="ECO:0000256" key="2">
    <source>
        <dbReference type="ARBA" id="ARBA00004370"/>
    </source>
</evidence>
<feature type="chain" id="PRO_5043575583" evidence="9">
    <location>
        <begin position="26"/>
        <end position="182"/>
    </location>
</feature>
<keyword evidence="3" id="KW-0134">Cell wall</keyword>
<dbReference type="PANTHER" id="PTHR47988">
    <property type="entry name" value="SOMATIC EMBRYOGENESIS RECEPTOR KINASE 1"/>
    <property type="match status" value="1"/>
</dbReference>
<dbReference type="Gene3D" id="3.80.10.10">
    <property type="entry name" value="Ribonuclease Inhibitor"/>
    <property type="match status" value="1"/>
</dbReference>
<sequence>MAPSVSISILIVALWVLYILMHSTTMVIAAGSGAASNSSALELEAKALLESGWWADYSNDTFLNHCKFDGIKCNAGGSVIEIDRVGTLYYRDAISKLPPSFGTLSKLSHLDLSRNSLTGKLPPSFGNLTRLVKFDISANSITGSIPKELGNLTNLTHFSAQGNRLVGELPLSLANLTRLQIE</sequence>
<dbReference type="EMBL" id="PKMF04000016">
    <property type="protein sequence ID" value="KAK7858907.1"/>
    <property type="molecule type" value="Genomic_DNA"/>
</dbReference>
<dbReference type="GO" id="GO:0016020">
    <property type="term" value="C:membrane"/>
    <property type="evidence" value="ECO:0007669"/>
    <property type="project" value="UniProtKB-SubCell"/>
</dbReference>
<keyword evidence="11" id="KW-1185">Reference proteome</keyword>
<evidence type="ECO:0000256" key="7">
    <source>
        <dbReference type="ARBA" id="ARBA00023136"/>
    </source>
</evidence>
<comment type="similarity">
    <text evidence="8">Belongs to the polygalacturonase-inhibiting protein family.</text>
</comment>
<proteinExistence type="inferred from homology"/>
<evidence type="ECO:0000256" key="6">
    <source>
        <dbReference type="ARBA" id="ARBA00022737"/>
    </source>
</evidence>
<dbReference type="Pfam" id="PF13855">
    <property type="entry name" value="LRR_8"/>
    <property type="match status" value="1"/>
</dbReference>
<evidence type="ECO:0000256" key="9">
    <source>
        <dbReference type="SAM" id="SignalP"/>
    </source>
</evidence>
<dbReference type="InterPro" id="IPR001611">
    <property type="entry name" value="Leu-rich_rpt"/>
</dbReference>
<dbReference type="FunFam" id="3.80.10.10:FF:000400">
    <property type="entry name" value="Nuclear pore complex protein NUP107"/>
    <property type="match status" value="1"/>
</dbReference>
<keyword evidence="6" id="KW-0677">Repeat</keyword>
<comment type="subcellular location">
    <subcellularLocation>
        <location evidence="2">Membrane</location>
    </subcellularLocation>
    <subcellularLocation>
        <location evidence="1">Secreted</location>
        <location evidence="1">Cell wall</location>
    </subcellularLocation>
</comment>
<keyword evidence="7" id="KW-0472">Membrane</keyword>
<keyword evidence="3" id="KW-0964">Secreted</keyword>
<dbReference type="Proteomes" id="UP000237347">
    <property type="component" value="Unassembled WGS sequence"/>
</dbReference>
<comment type="caution">
    <text evidence="10">The sequence shown here is derived from an EMBL/GenBank/DDBJ whole genome shotgun (WGS) entry which is preliminary data.</text>
</comment>
<gene>
    <name evidence="10" type="primary">RLP19_1</name>
    <name evidence="10" type="ORF">CFP56_009571</name>
</gene>
<evidence type="ECO:0000313" key="11">
    <source>
        <dbReference type="Proteomes" id="UP000237347"/>
    </source>
</evidence>
<evidence type="ECO:0000256" key="4">
    <source>
        <dbReference type="ARBA" id="ARBA00022614"/>
    </source>
</evidence>
<accession>A0AAW0M622</accession>
<name>A0AAW0M622_QUESU</name>
<reference evidence="10 11" key="1">
    <citation type="journal article" date="2018" name="Sci. Data">
        <title>The draft genome sequence of cork oak.</title>
        <authorList>
            <person name="Ramos A.M."/>
            <person name="Usie A."/>
            <person name="Barbosa P."/>
            <person name="Barros P.M."/>
            <person name="Capote T."/>
            <person name="Chaves I."/>
            <person name="Simoes F."/>
            <person name="Abreu I."/>
            <person name="Carrasquinho I."/>
            <person name="Faro C."/>
            <person name="Guimaraes J.B."/>
            <person name="Mendonca D."/>
            <person name="Nobrega F."/>
            <person name="Rodrigues L."/>
            <person name="Saibo N.J.M."/>
            <person name="Varela M.C."/>
            <person name="Egas C."/>
            <person name="Matos J."/>
            <person name="Miguel C.M."/>
            <person name="Oliveira M.M."/>
            <person name="Ricardo C.P."/>
            <person name="Goncalves S."/>
        </authorList>
    </citation>
    <scope>NUCLEOTIDE SEQUENCE [LARGE SCALE GENOMIC DNA]</scope>
    <source>
        <strain evidence="11">cv. HL8</strain>
    </source>
</reference>
<dbReference type="SUPFAM" id="SSF52058">
    <property type="entry name" value="L domain-like"/>
    <property type="match status" value="1"/>
</dbReference>
<keyword evidence="4" id="KW-0433">Leucine-rich repeat</keyword>
<evidence type="ECO:0000256" key="3">
    <source>
        <dbReference type="ARBA" id="ARBA00022512"/>
    </source>
</evidence>
<dbReference type="InterPro" id="IPR032675">
    <property type="entry name" value="LRR_dom_sf"/>
</dbReference>
<feature type="signal peptide" evidence="9">
    <location>
        <begin position="1"/>
        <end position="25"/>
    </location>
</feature>
<evidence type="ECO:0000256" key="8">
    <source>
        <dbReference type="ARBA" id="ARBA00038043"/>
    </source>
</evidence>
<evidence type="ECO:0000256" key="5">
    <source>
        <dbReference type="ARBA" id="ARBA00022729"/>
    </source>
</evidence>
<evidence type="ECO:0000256" key="1">
    <source>
        <dbReference type="ARBA" id="ARBA00004191"/>
    </source>
</evidence>
<keyword evidence="5 9" id="KW-0732">Signal</keyword>
<dbReference type="AlphaFoldDB" id="A0AAW0M622"/>
<protein>
    <submittedName>
        <fullName evidence="10">Receptor-like protein 19</fullName>
    </submittedName>
</protein>